<gene>
    <name evidence="1" type="ORF">ACFQZ6_33165</name>
</gene>
<dbReference type="EMBL" id="JBHTEB010000001">
    <property type="protein sequence ID" value="MFD0318983.1"/>
    <property type="molecule type" value="Genomic_DNA"/>
</dbReference>
<dbReference type="Gene3D" id="1.10.10.10">
    <property type="entry name" value="Winged helix-like DNA-binding domain superfamily/Winged helix DNA-binding domain"/>
    <property type="match status" value="1"/>
</dbReference>
<name>A0ABW2WHT3_9ACTN</name>
<reference evidence="2" key="1">
    <citation type="journal article" date="2019" name="Int. J. Syst. Evol. Microbiol.">
        <title>The Global Catalogue of Microorganisms (GCM) 10K type strain sequencing project: providing services to taxonomists for standard genome sequencing and annotation.</title>
        <authorList>
            <consortium name="The Broad Institute Genomics Platform"/>
            <consortium name="The Broad Institute Genome Sequencing Center for Infectious Disease"/>
            <person name="Wu L."/>
            <person name="Ma J."/>
        </authorList>
    </citation>
    <scope>NUCLEOTIDE SEQUENCE [LARGE SCALE GENOMIC DNA]</scope>
    <source>
        <strain evidence="2">CGMCC 4.7400</strain>
    </source>
</reference>
<dbReference type="Gene3D" id="1.10.287.160">
    <property type="entry name" value="HR1 repeat"/>
    <property type="match status" value="1"/>
</dbReference>
<comment type="caution">
    <text evidence="1">The sequence shown here is derived from an EMBL/GenBank/DDBJ whole genome shotgun (WGS) entry which is preliminary data.</text>
</comment>
<proteinExistence type="predicted"/>
<accession>A0ABW2WHT3</accession>
<evidence type="ECO:0000313" key="2">
    <source>
        <dbReference type="Proteomes" id="UP001597023"/>
    </source>
</evidence>
<protein>
    <recommendedName>
        <fullName evidence="3">MarR family transcriptional regulator</fullName>
    </recommendedName>
</protein>
<sequence length="171" mass="19215">MTEQTATITPLTEGQTAFVEKVAQYYFENDGMPHDRGRVVGYMMICDPPEQTAADIEKSLGVPRAAIDRIVDQLTPENDPVSVFERSGSLDENYTIRLRENSWGPKVRGIFSEFPDFHRIAADGLAALRKENASDERLKRLANMERFLGFVSAEMPAILERYEQRKAGGTA</sequence>
<evidence type="ECO:0000313" key="1">
    <source>
        <dbReference type="EMBL" id="MFD0318983.1"/>
    </source>
</evidence>
<dbReference type="Proteomes" id="UP001597023">
    <property type="component" value="Unassembled WGS sequence"/>
</dbReference>
<dbReference type="InterPro" id="IPR036388">
    <property type="entry name" value="WH-like_DNA-bd_sf"/>
</dbReference>
<evidence type="ECO:0008006" key="3">
    <source>
        <dbReference type="Google" id="ProtNLM"/>
    </source>
</evidence>
<organism evidence="1 2">
    <name type="scientific">Streptomyces flavalbus</name>
    <dbReference type="NCBI Taxonomy" id="2665155"/>
    <lineage>
        <taxon>Bacteria</taxon>
        <taxon>Bacillati</taxon>
        <taxon>Actinomycetota</taxon>
        <taxon>Actinomycetes</taxon>
        <taxon>Kitasatosporales</taxon>
        <taxon>Streptomycetaceae</taxon>
        <taxon>Streptomyces</taxon>
    </lineage>
</organism>
<dbReference type="RefSeq" id="WP_381616883.1">
    <property type="nucleotide sequence ID" value="NZ_JBHTEB010000001.1"/>
</dbReference>
<keyword evidence="2" id="KW-1185">Reference proteome</keyword>